<dbReference type="AlphaFoldDB" id="A0AA42CYA1"/>
<accession>A0AA42CYA1</accession>
<dbReference type="Pfam" id="PF13723">
    <property type="entry name" value="Ketoacyl-synt_2"/>
    <property type="match status" value="1"/>
</dbReference>
<dbReference type="EMBL" id="JAPIVE010000003">
    <property type="protein sequence ID" value="MCX2524933.1"/>
    <property type="molecule type" value="Genomic_DNA"/>
</dbReference>
<name>A0AA42CYA1_9GAMM</name>
<dbReference type="InterPro" id="IPR014030">
    <property type="entry name" value="Ketoacyl_synth_N"/>
</dbReference>
<evidence type="ECO:0000313" key="2">
    <source>
        <dbReference type="EMBL" id="MCX2524933.1"/>
    </source>
</evidence>
<organism evidence="2 3">
    <name type="scientific">Larsenimonas rhizosphaerae</name>
    <dbReference type="NCBI Taxonomy" id="2944682"/>
    <lineage>
        <taxon>Bacteria</taxon>
        <taxon>Pseudomonadati</taxon>
        <taxon>Pseudomonadota</taxon>
        <taxon>Gammaproteobacteria</taxon>
        <taxon>Oceanospirillales</taxon>
        <taxon>Halomonadaceae</taxon>
        <taxon>Larsenimonas</taxon>
    </lineage>
</organism>
<sequence length="222" mass="23555">MTLNVADNDNTLAEVYILDWRGWLPGSSAQAPGLSTEANPTAADIPAMLRRRLTPVGRALCSMLCELDVARHNIPIIHASQHGDGQRPLDMLDAIAAGDPVSPARFSLSVHNALVGVYSIASNHQGSIAAIAAGGDEWAALLSEARGYLAEGWHQVALVWSDSTVPARYRAAERSAEAPSALALTLSLDASPTARPVSSFSARPSNAVRDQPEYLVHQLMTS</sequence>
<dbReference type="Proteomes" id="UP001165678">
    <property type="component" value="Unassembled WGS sequence"/>
</dbReference>
<evidence type="ECO:0000313" key="3">
    <source>
        <dbReference type="Proteomes" id="UP001165678"/>
    </source>
</evidence>
<keyword evidence="3" id="KW-1185">Reference proteome</keyword>
<dbReference type="RefSeq" id="WP_250938989.1">
    <property type="nucleotide sequence ID" value="NZ_JAMLJK010000003.1"/>
</dbReference>
<gene>
    <name evidence="2" type="ORF">OQ287_11835</name>
</gene>
<comment type="caution">
    <text evidence="2">The sequence shown here is derived from an EMBL/GenBank/DDBJ whole genome shotgun (WGS) entry which is preliminary data.</text>
</comment>
<proteinExistence type="predicted"/>
<evidence type="ECO:0000259" key="1">
    <source>
        <dbReference type="Pfam" id="PF13723"/>
    </source>
</evidence>
<reference evidence="2" key="1">
    <citation type="submission" date="2022-11" db="EMBL/GenBank/DDBJ databases">
        <title>Larsenimonas rhizosphaerae sp. nov., isolated from a tidal mudflat.</title>
        <authorList>
            <person name="Lee S.D."/>
            <person name="Kim I.S."/>
        </authorList>
    </citation>
    <scope>NUCLEOTIDE SEQUENCE</scope>
    <source>
        <strain evidence="2">GH2-1</strain>
    </source>
</reference>
<protein>
    <submittedName>
        <fullName evidence="2">Beta-ketoacyl synthase chain length factor</fullName>
    </submittedName>
</protein>
<feature type="domain" description="Beta-ketoacyl synthase-like N-terminal" evidence="1">
    <location>
        <begin position="33"/>
        <end position="191"/>
    </location>
</feature>